<dbReference type="HAMAP" id="MF_00027">
    <property type="entry name" value="CobB_CbiA"/>
    <property type="match status" value="1"/>
</dbReference>
<dbReference type="NCBIfam" id="NF002204">
    <property type="entry name" value="PRK01077.1"/>
    <property type="match status" value="1"/>
</dbReference>
<evidence type="ECO:0000313" key="11">
    <source>
        <dbReference type="Proteomes" id="UP000663499"/>
    </source>
</evidence>
<comment type="cofactor">
    <cofactor evidence="1 7">
        <name>Mg(2+)</name>
        <dbReference type="ChEBI" id="CHEBI:18420"/>
    </cofactor>
</comment>
<feature type="site" description="Increases nucleophilicity of active site Cys" evidence="7">
    <location>
        <position position="439"/>
    </location>
</feature>
<proteinExistence type="inferred from homology"/>
<evidence type="ECO:0000259" key="9">
    <source>
        <dbReference type="Pfam" id="PF07685"/>
    </source>
</evidence>
<comment type="pathway">
    <text evidence="7">Cofactor biosynthesis; adenosylcobalamin biosynthesis; cob(II)yrinate a,c-diamide from sirohydrochlorin (anaerobic route): step 10/10.</text>
</comment>
<dbReference type="InterPro" id="IPR002586">
    <property type="entry name" value="CobQ/CobB/MinD/ParA_Nub-bd_dom"/>
</dbReference>
<name>A0A974XFB7_9FIRM</name>
<evidence type="ECO:0000256" key="3">
    <source>
        <dbReference type="ARBA" id="ARBA00022741"/>
    </source>
</evidence>
<evidence type="ECO:0000256" key="5">
    <source>
        <dbReference type="ARBA" id="ARBA00022842"/>
    </source>
</evidence>
<evidence type="ECO:0000259" key="8">
    <source>
        <dbReference type="Pfam" id="PF01656"/>
    </source>
</evidence>
<dbReference type="Pfam" id="PF01656">
    <property type="entry name" value="CbiA"/>
    <property type="match status" value="1"/>
</dbReference>
<dbReference type="RefSeq" id="WP_207300158.1">
    <property type="nucleotide sequence ID" value="NZ_CP071444.1"/>
</dbReference>
<gene>
    <name evidence="7" type="primary">cbiA</name>
    <name evidence="10" type="ORF">J0B03_01660</name>
</gene>
<dbReference type="GO" id="GO:0042242">
    <property type="term" value="F:cobyrinic acid a,c-diamide synthase activity"/>
    <property type="evidence" value="ECO:0007669"/>
    <property type="project" value="UniProtKB-UniRule"/>
</dbReference>
<comment type="domain">
    <text evidence="7">Comprises of two domains. The C-terminal domain contains the binding site for glutamine and catalyzes the hydrolysis of this substrate to glutamate and ammonia. The N-terminal domain is anticipated to bind ATP and cobyrinate and catalyzes the ultimate synthesis of the diamide product. The ammonia produced via the glutaminase domain is probably translocated to the adjacent domain via a molecular tunnel, where it reacts with an activated intermediate.</text>
</comment>
<dbReference type="NCBIfam" id="TIGR00379">
    <property type="entry name" value="cobB"/>
    <property type="match status" value="1"/>
</dbReference>
<keyword evidence="4 7" id="KW-0067">ATP-binding</keyword>
<dbReference type="InterPro" id="IPR027417">
    <property type="entry name" value="P-loop_NTPase"/>
</dbReference>
<sequence length="453" mass="50890">MSRFMIAGTSSNVGKTTFSLGIMAALTKRGMKVGPCKTGPDYIDTGFHQIVTGRPSYNLDTYLLDEDTIKYLLDRVEQQADVAIVEGVMGMFDSLSLKDPRGSSAYTASMTKTPVVLAIDGSGISSSAAAMVLGFQQMDPHVEVRGVLVNRVSGEHHYQLIKEAIEYKTGIPCFGYLPKNKDFHLESRHLGLVPIDEVEKFHENVGKLVETVEACIDLDGLLRMAKGVETMEVDQERFMVMQQQLATHFAGRKIGIARDKAFTFYYQSNLDLLTDAGAILVEFSPMKDARLPEGIDSLYIGGGFPEVFAKELEENVSMKESILEYLENDGKCYAECGGYMYLSTTITQEEKGTHEFVGYLPFHMEMTDRLQNFGYVRLEMDFPEAPKETKGHEFHHTRIWEGREHLPGFYRLAKEKDGTIIKNWECGAHKKQTIAGYPHLMFYTAPELTEKLL</sequence>
<comment type="similarity">
    <text evidence="7">Belongs to the CobB/CbiA family.</text>
</comment>
<dbReference type="Pfam" id="PF07685">
    <property type="entry name" value="GATase_3"/>
    <property type="match status" value="1"/>
</dbReference>
<keyword evidence="11" id="KW-1185">Reference proteome</keyword>
<reference evidence="10" key="1">
    <citation type="submission" date="2021-03" db="EMBL/GenBank/DDBJ databases">
        <title>Alkalibacter marinus sp. nov., isolated from tidal flat sediment.</title>
        <authorList>
            <person name="Namirimu T."/>
            <person name="Yang J.-A."/>
            <person name="Yang S.-H."/>
            <person name="Kim Y.-J."/>
            <person name="Kwon K.K."/>
        </authorList>
    </citation>
    <scope>NUCLEOTIDE SEQUENCE</scope>
    <source>
        <strain evidence="10">ES005</strain>
    </source>
</reference>
<dbReference type="PROSITE" id="PS51274">
    <property type="entry name" value="GATASE_COBBQ"/>
    <property type="match status" value="1"/>
</dbReference>
<dbReference type="Proteomes" id="UP000663499">
    <property type="component" value="Chromosome"/>
</dbReference>
<dbReference type="AlphaFoldDB" id="A0A974XFB7"/>
<evidence type="ECO:0000256" key="4">
    <source>
        <dbReference type="ARBA" id="ARBA00022840"/>
    </source>
</evidence>
<dbReference type="SUPFAM" id="SSF52540">
    <property type="entry name" value="P-loop containing nucleoside triphosphate hydrolases"/>
    <property type="match status" value="1"/>
</dbReference>
<evidence type="ECO:0000256" key="1">
    <source>
        <dbReference type="ARBA" id="ARBA00001946"/>
    </source>
</evidence>
<dbReference type="GO" id="GO:0009236">
    <property type="term" value="P:cobalamin biosynthetic process"/>
    <property type="evidence" value="ECO:0007669"/>
    <property type="project" value="UniProtKB-UniRule"/>
</dbReference>
<dbReference type="Gene3D" id="3.40.50.300">
    <property type="entry name" value="P-loop containing nucleotide triphosphate hydrolases"/>
    <property type="match status" value="2"/>
</dbReference>
<feature type="domain" description="CobQ/CobB/MinD/ParA nucleotide binding" evidence="8">
    <location>
        <begin position="4"/>
        <end position="189"/>
    </location>
</feature>
<keyword evidence="3 7" id="KW-0547">Nucleotide-binding</keyword>
<dbReference type="PANTHER" id="PTHR43873:SF1">
    <property type="entry name" value="COBYRINATE A,C-DIAMIDE SYNTHASE"/>
    <property type="match status" value="1"/>
</dbReference>
<keyword evidence="5 7" id="KW-0460">Magnesium</keyword>
<dbReference type="GO" id="GO:0005524">
    <property type="term" value="F:ATP binding"/>
    <property type="evidence" value="ECO:0007669"/>
    <property type="project" value="UniProtKB-UniRule"/>
</dbReference>
<dbReference type="InterPro" id="IPR004484">
    <property type="entry name" value="CbiA/CobB_synth"/>
</dbReference>
<dbReference type="CDD" id="cd03130">
    <property type="entry name" value="GATase1_CobB"/>
    <property type="match status" value="1"/>
</dbReference>
<keyword evidence="7" id="KW-0169">Cobalamin biosynthesis</keyword>
<accession>A0A974XFB7</accession>
<keyword evidence="6 7" id="KW-0315">Glutamine amidotransferase</keyword>
<protein>
    <recommendedName>
        <fullName evidence="7">Cobyrinate a,c-diamide synthase</fullName>
        <ecNumber evidence="7">6.3.5.11</ecNumber>
    </recommendedName>
    <alternativeName>
        <fullName evidence="7">Cobyrinic acid a,c-diamide synthetase</fullName>
    </alternativeName>
</protein>
<dbReference type="InterPro" id="IPR011698">
    <property type="entry name" value="GATase_3"/>
</dbReference>
<dbReference type="Gene3D" id="3.40.50.880">
    <property type="match status" value="1"/>
</dbReference>
<keyword evidence="2 7" id="KW-0436">Ligase</keyword>
<feature type="domain" description="CobB/CobQ-like glutamine amidotransferase" evidence="9">
    <location>
        <begin position="253"/>
        <end position="443"/>
    </location>
</feature>
<dbReference type="EMBL" id="CP071444">
    <property type="protein sequence ID" value="QSX08817.1"/>
    <property type="molecule type" value="Genomic_DNA"/>
</dbReference>
<organism evidence="10 11">
    <name type="scientific">Alkalibacter rhizosphaerae</name>
    <dbReference type="NCBI Taxonomy" id="2815577"/>
    <lineage>
        <taxon>Bacteria</taxon>
        <taxon>Bacillati</taxon>
        <taxon>Bacillota</taxon>
        <taxon>Clostridia</taxon>
        <taxon>Eubacteriales</taxon>
        <taxon>Eubacteriaceae</taxon>
        <taxon>Alkalibacter</taxon>
    </lineage>
</organism>
<dbReference type="CDD" id="cd05388">
    <property type="entry name" value="CobB_N"/>
    <property type="match status" value="1"/>
</dbReference>
<dbReference type="PANTHER" id="PTHR43873">
    <property type="entry name" value="COBYRINATE A,C-DIAMIDE SYNTHASE"/>
    <property type="match status" value="1"/>
</dbReference>
<dbReference type="InterPro" id="IPR029062">
    <property type="entry name" value="Class_I_gatase-like"/>
</dbReference>
<evidence type="ECO:0000256" key="6">
    <source>
        <dbReference type="ARBA" id="ARBA00022962"/>
    </source>
</evidence>
<dbReference type="KEGG" id="alka:J0B03_01660"/>
<comment type="catalytic activity">
    <reaction evidence="7">
        <text>cob(II)yrinate + 2 L-glutamine + 2 ATP + 2 H2O = cob(II)yrinate a,c diamide + 2 L-glutamate + 2 ADP + 2 phosphate + 2 H(+)</text>
        <dbReference type="Rhea" id="RHEA:26289"/>
        <dbReference type="ChEBI" id="CHEBI:15377"/>
        <dbReference type="ChEBI" id="CHEBI:15378"/>
        <dbReference type="ChEBI" id="CHEBI:29985"/>
        <dbReference type="ChEBI" id="CHEBI:30616"/>
        <dbReference type="ChEBI" id="CHEBI:43474"/>
        <dbReference type="ChEBI" id="CHEBI:58359"/>
        <dbReference type="ChEBI" id="CHEBI:58537"/>
        <dbReference type="ChEBI" id="CHEBI:58894"/>
        <dbReference type="ChEBI" id="CHEBI:456216"/>
        <dbReference type="EC" id="6.3.5.11"/>
    </reaction>
</comment>
<dbReference type="SUPFAM" id="SSF52317">
    <property type="entry name" value="Class I glutamine amidotransferase-like"/>
    <property type="match status" value="1"/>
</dbReference>
<feature type="active site" description="Nucleophile" evidence="7">
    <location>
        <position position="336"/>
    </location>
</feature>
<evidence type="ECO:0000256" key="7">
    <source>
        <dbReference type="HAMAP-Rule" id="MF_00027"/>
    </source>
</evidence>
<dbReference type="EC" id="6.3.5.11" evidence="7"/>
<evidence type="ECO:0000313" key="10">
    <source>
        <dbReference type="EMBL" id="QSX08817.1"/>
    </source>
</evidence>
<comment type="miscellaneous">
    <text evidence="7">The a and c carboxylates of cobyrinate are activated for nucleophilic attack via formation of a phosphorylated intermediate by ATP. CbiA catalyzes first the amidation of the c-carboxylate, and then that of the a-carboxylate.</text>
</comment>
<comment type="function">
    <text evidence="7">Catalyzes the ATP-dependent amidation of the two carboxylate groups at positions a and c of cobyrinate, using either L-glutamine or ammonia as the nitrogen source.</text>
</comment>
<evidence type="ECO:0000256" key="2">
    <source>
        <dbReference type="ARBA" id="ARBA00022598"/>
    </source>
</evidence>